<dbReference type="PANTHER" id="PTHR11827:SF73">
    <property type="entry name" value="KAZACHOC, ISOFORM G"/>
    <property type="match status" value="1"/>
</dbReference>
<dbReference type="Proteomes" id="UP001141327">
    <property type="component" value="Unassembled WGS sequence"/>
</dbReference>
<dbReference type="PANTHER" id="PTHR11827">
    <property type="entry name" value="SOLUTE CARRIER FAMILY 12, CATION COTRANSPORTERS"/>
    <property type="match status" value="1"/>
</dbReference>
<accession>A0ABQ8UPB8</accession>
<dbReference type="EMBL" id="JAPMOS010000015">
    <property type="protein sequence ID" value="KAJ4460113.1"/>
    <property type="molecule type" value="Genomic_DNA"/>
</dbReference>
<gene>
    <name evidence="6" type="ORF">PAPYR_3844</name>
</gene>
<feature type="region of interest" description="Disordered" evidence="5">
    <location>
        <begin position="94"/>
        <end position="113"/>
    </location>
</feature>
<feature type="compositionally biased region" description="Acidic residues" evidence="5">
    <location>
        <begin position="166"/>
        <end position="178"/>
    </location>
</feature>
<evidence type="ECO:0000256" key="4">
    <source>
        <dbReference type="ARBA" id="ARBA00023136"/>
    </source>
</evidence>
<evidence type="ECO:0000256" key="2">
    <source>
        <dbReference type="ARBA" id="ARBA00022692"/>
    </source>
</evidence>
<keyword evidence="2" id="KW-0812">Transmembrane</keyword>
<evidence type="ECO:0000256" key="1">
    <source>
        <dbReference type="ARBA" id="ARBA00004141"/>
    </source>
</evidence>
<organism evidence="6 7">
    <name type="scientific">Paratrimastix pyriformis</name>
    <dbReference type="NCBI Taxonomy" id="342808"/>
    <lineage>
        <taxon>Eukaryota</taxon>
        <taxon>Metamonada</taxon>
        <taxon>Preaxostyla</taxon>
        <taxon>Paratrimastigidae</taxon>
        <taxon>Paratrimastix</taxon>
    </lineage>
</organism>
<keyword evidence="4" id="KW-0472">Membrane</keyword>
<feature type="compositionally biased region" description="Low complexity" evidence="5">
    <location>
        <begin position="35"/>
        <end position="50"/>
    </location>
</feature>
<comment type="subcellular location">
    <subcellularLocation>
        <location evidence="1">Membrane</location>
        <topology evidence="1">Multi-pass membrane protein</topology>
    </subcellularLocation>
</comment>
<evidence type="ECO:0000313" key="7">
    <source>
        <dbReference type="Proteomes" id="UP001141327"/>
    </source>
</evidence>
<feature type="region of interest" description="Disordered" evidence="5">
    <location>
        <begin position="410"/>
        <end position="567"/>
    </location>
</feature>
<feature type="region of interest" description="Disordered" evidence="5">
    <location>
        <begin position="1"/>
        <end position="85"/>
    </location>
</feature>
<keyword evidence="7" id="KW-1185">Reference proteome</keyword>
<reference evidence="6" key="1">
    <citation type="journal article" date="2022" name="bioRxiv">
        <title>Genomics of Preaxostyla Flagellates Illuminates Evolutionary Transitions and the Path Towards Mitochondrial Loss.</title>
        <authorList>
            <person name="Novak L.V.F."/>
            <person name="Treitli S.C."/>
            <person name="Pyrih J."/>
            <person name="Halakuc P."/>
            <person name="Pipaliya S.V."/>
            <person name="Vacek V."/>
            <person name="Brzon O."/>
            <person name="Soukal P."/>
            <person name="Eme L."/>
            <person name="Dacks J.B."/>
            <person name="Karnkowska A."/>
            <person name="Elias M."/>
            <person name="Hampl V."/>
        </authorList>
    </citation>
    <scope>NUCLEOTIDE SEQUENCE</scope>
    <source>
        <strain evidence="6">RCP-MX</strain>
    </source>
</reference>
<feature type="compositionally biased region" description="Low complexity" evidence="5">
    <location>
        <begin position="244"/>
        <end position="256"/>
    </location>
</feature>
<evidence type="ECO:0000256" key="5">
    <source>
        <dbReference type="SAM" id="MobiDB-lite"/>
    </source>
</evidence>
<dbReference type="InterPro" id="IPR004842">
    <property type="entry name" value="SLC12A_fam"/>
</dbReference>
<keyword evidence="3" id="KW-1133">Transmembrane helix</keyword>
<evidence type="ECO:0000313" key="6">
    <source>
        <dbReference type="EMBL" id="KAJ4460113.1"/>
    </source>
</evidence>
<feature type="compositionally biased region" description="Pro residues" evidence="5">
    <location>
        <begin position="267"/>
        <end position="279"/>
    </location>
</feature>
<feature type="compositionally biased region" description="Low complexity" evidence="5">
    <location>
        <begin position="139"/>
        <end position="150"/>
    </location>
</feature>
<protein>
    <submittedName>
        <fullName evidence="6">Cation-chloride cotransporter</fullName>
    </submittedName>
</protein>
<comment type="caution">
    <text evidence="6">The sequence shown here is derived from an EMBL/GenBank/DDBJ whole genome shotgun (WGS) entry which is preliminary data.</text>
</comment>
<feature type="compositionally biased region" description="Low complexity" evidence="5">
    <location>
        <begin position="280"/>
        <end position="301"/>
    </location>
</feature>
<proteinExistence type="predicted"/>
<feature type="compositionally biased region" description="Pro residues" evidence="5">
    <location>
        <begin position="436"/>
        <end position="455"/>
    </location>
</feature>
<feature type="compositionally biased region" description="Basic and acidic residues" evidence="5">
    <location>
        <begin position="17"/>
        <end position="28"/>
    </location>
</feature>
<feature type="compositionally biased region" description="Low complexity" evidence="5">
    <location>
        <begin position="410"/>
        <end position="427"/>
    </location>
</feature>
<feature type="compositionally biased region" description="Low complexity" evidence="5">
    <location>
        <begin position="342"/>
        <end position="368"/>
    </location>
</feature>
<feature type="region of interest" description="Disordered" evidence="5">
    <location>
        <begin position="139"/>
        <end position="225"/>
    </location>
</feature>
<evidence type="ECO:0000256" key="3">
    <source>
        <dbReference type="ARBA" id="ARBA00022989"/>
    </source>
</evidence>
<feature type="compositionally biased region" description="Low complexity" evidence="5">
    <location>
        <begin position="482"/>
        <end position="511"/>
    </location>
</feature>
<feature type="compositionally biased region" description="Low complexity" evidence="5">
    <location>
        <begin position="541"/>
        <end position="557"/>
    </location>
</feature>
<feature type="region of interest" description="Disordered" evidence="5">
    <location>
        <begin position="239"/>
        <end position="385"/>
    </location>
</feature>
<sequence>MVSSTTTTHGHHKRLSVKGDQDEEKPATPHDVYVPAPGSWMASAPPSAAPHGRVVPAPGTVIHMGPELAAPPLDQQPSGPAAGAPLVGLAVPWSVPTGGAPGGAAPPEEEEDQFVLGPQLQVSLPHSFSVAALPPLRSAASADSRPDAPLEATAGATEPSRAERHEDEDEDEDEEDGGLEAGPVQPEEEEEEEAAGQPPASSRGGPGGPTPVEMVLPSGPGADEALLDRYGSMISLAMGPDALPAAPTSARASTPPVDMDEIELAPTPEPLPYAPPAQPSRPRSPAAPAEADGQQQQADAPSGDEEDDLPELPAAGRVGPSQPQVTPLGPADRLRRNPFLDASMGDLAGSASLAGAPSAAEAEAAALDEAPDEPGDPYPYLHMLGAPASPAAATLPDATWAPLGRGAAAPPALLEADQQQQALQPGQPYVPRVPNAEPPPTKEPPPRPVTPPSPGHPEAASPVLSVGSETPALVVPTPSPTPMVMAAPAARPPALGRRSSGRLRPSGSFLSPETSSPPGARPRSGTYRPLASSPLAGGPRTGTTSTDATDGAAGGMTPSASTADLSAKRRQNVQVAVQLNQVIRSRSSNASLVLLNLPPIPCSPVRHPGVGTEYMEYLSTLTEGVGRVLMVRGSGHEVVTIYS</sequence>
<name>A0ABQ8UPB8_9EUKA</name>